<dbReference type="EMBL" id="BNCP01000006">
    <property type="protein sequence ID" value="GIL74672.1"/>
    <property type="molecule type" value="Genomic_DNA"/>
</dbReference>
<feature type="compositionally biased region" description="Polar residues" evidence="1">
    <location>
        <begin position="212"/>
        <end position="225"/>
    </location>
</feature>
<feature type="compositionally biased region" description="Low complexity" evidence="1">
    <location>
        <begin position="177"/>
        <end position="199"/>
    </location>
</feature>
<dbReference type="GO" id="GO:0043565">
    <property type="term" value="F:sequence-specific DNA binding"/>
    <property type="evidence" value="ECO:0007669"/>
    <property type="project" value="TreeGrafter"/>
</dbReference>
<dbReference type="CDD" id="cd22701">
    <property type="entry name" value="FHA_FKH1-like"/>
    <property type="match status" value="1"/>
</dbReference>
<dbReference type="GO" id="GO:0060962">
    <property type="term" value="P:regulation of ribosomal protein gene transcription by RNA polymerase II"/>
    <property type="evidence" value="ECO:0007669"/>
    <property type="project" value="InterPro"/>
</dbReference>
<dbReference type="AlphaFoldDB" id="A0A8J4C4V0"/>
<comment type="caution">
    <text evidence="2">The sequence shown here is derived from an EMBL/GenBank/DDBJ whole genome shotgun (WGS) entry which is preliminary data.</text>
</comment>
<organism evidence="2 3">
    <name type="scientific">Volvox reticuliferus</name>
    <dbReference type="NCBI Taxonomy" id="1737510"/>
    <lineage>
        <taxon>Eukaryota</taxon>
        <taxon>Viridiplantae</taxon>
        <taxon>Chlorophyta</taxon>
        <taxon>core chlorophytes</taxon>
        <taxon>Chlorophyceae</taxon>
        <taxon>CS clade</taxon>
        <taxon>Chlamydomonadales</taxon>
        <taxon>Volvocaceae</taxon>
        <taxon>Volvox</taxon>
    </lineage>
</organism>
<dbReference type="Gene3D" id="2.60.200.20">
    <property type="match status" value="1"/>
</dbReference>
<reference evidence="2" key="1">
    <citation type="journal article" date="2021" name="Proc. Natl. Acad. Sci. U.S.A.">
        <title>Three genomes in the algal genus Volvox reveal the fate of a haploid sex-determining region after a transition to homothallism.</title>
        <authorList>
            <person name="Yamamoto K."/>
            <person name="Hamaji T."/>
            <person name="Kawai-Toyooka H."/>
            <person name="Matsuzaki R."/>
            <person name="Takahashi F."/>
            <person name="Nishimura Y."/>
            <person name="Kawachi M."/>
            <person name="Noguchi H."/>
            <person name="Minakuchi Y."/>
            <person name="Umen J.G."/>
            <person name="Toyoda A."/>
            <person name="Nozaki H."/>
        </authorList>
    </citation>
    <scope>NUCLEOTIDE SEQUENCE</scope>
    <source>
        <strain evidence="2">NIES-3786</strain>
    </source>
</reference>
<dbReference type="OrthoDB" id="691130at2759"/>
<dbReference type="PANTHER" id="PTHR21712">
    <property type="entry name" value="PRE-RRNA-PROCESSING PROTEIN FHL1"/>
    <property type="match status" value="1"/>
</dbReference>
<proteinExistence type="predicted"/>
<dbReference type="Proteomes" id="UP000747110">
    <property type="component" value="Unassembled WGS sequence"/>
</dbReference>
<dbReference type="InterPro" id="IPR045178">
    <property type="entry name" value="Fhl1/FHA1"/>
</dbReference>
<dbReference type="PROSITE" id="PS50006">
    <property type="entry name" value="FHA_DOMAIN"/>
    <property type="match status" value="1"/>
</dbReference>
<gene>
    <name evidence="2" type="ORF">Vretifemale_4597</name>
</gene>
<dbReference type="SUPFAM" id="SSF49879">
    <property type="entry name" value="SMAD/FHA domain"/>
    <property type="match status" value="1"/>
</dbReference>
<keyword evidence="3" id="KW-1185">Reference proteome</keyword>
<dbReference type="Pfam" id="PF00498">
    <property type="entry name" value="FHA"/>
    <property type="match status" value="1"/>
</dbReference>
<dbReference type="InterPro" id="IPR000253">
    <property type="entry name" value="FHA_dom"/>
</dbReference>
<evidence type="ECO:0000256" key="1">
    <source>
        <dbReference type="SAM" id="MobiDB-lite"/>
    </source>
</evidence>
<sequence length="299" mass="31797">MEPATQAGGPSVTGPSILPNDPRLARCGFAKLQGEGIEFFVRKYEITMGRTSKNSTLDLILGDSTTISRQHASIRYSFDTKSFELVVLGKNGVTVESSGSGATHLYTPDSPPTPLRTRDLLIMGEKRFYFLLPRAMGGQSRKRRRLEPSPVPGQQTHAGTVPAQHQHPAQPLTSSTPQFAIPQHAQPPHQATPVATAAPSAIGSGGCEPVSGTPNLPSQQPQDTPAHNRHPQTAKPQPVYAQMHAPGTVGGPAAGLPAQHQPYQMRQDEDALINASALPYDNGAQYGYGSGNHGFSGSF</sequence>
<feature type="region of interest" description="Disordered" evidence="1">
    <location>
        <begin position="134"/>
        <end position="235"/>
    </location>
</feature>
<protein>
    <submittedName>
        <fullName evidence="2">Uncharacterized protein</fullName>
    </submittedName>
</protein>
<name>A0A8J4C4V0_9CHLO</name>
<evidence type="ECO:0000313" key="3">
    <source>
        <dbReference type="Proteomes" id="UP000747110"/>
    </source>
</evidence>
<dbReference type="GO" id="GO:0005634">
    <property type="term" value="C:nucleus"/>
    <property type="evidence" value="ECO:0007669"/>
    <property type="project" value="UniProtKB-ARBA"/>
</dbReference>
<dbReference type="PANTHER" id="PTHR21712:SF29">
    <property type="entry name" value="PRE-RRNA-PROCESSING PROTEIN FHL1"/>
    <property type="match status" value="1"/>
</dbReference>
<evidence type="ECO:0000313" key="2">
    <source>
        <dbReference type="EMBL" id="GIL74672.1"/>
    </source>
</evidence>
<dbReference type="InterPro" id="IPR008984">
    <property type="entry name" value="SMAD_FHA_dom_sf"/>
</dbReference>
<accession>A0A8J4C4V0</accession>